<dbReference type="EMBL" id="VSSQ01027720">
    <property type="protein sequence ID" value="MPM77103.1"/>
    <property type="molecule type" value="Genomic_DNA"/>
</dbReference>
<evidence type="ECO:0000313" key="1">
    <source>
        <dbReference type="EMBL" id="MPM77103.1"/>
    </source>
</evidence>
<name>A0A645CJK7_9ZZZZ</name>
<accession>A0A645CJK7</accession>
<sequence>MALGADDEQTARLADLDRFVGDLRLELCQRVGVLLPGVQNFFIIGLGIAGGLGDQLVGHAGFAQDRLSQILGVAAQHDIGTAPGHVGGDGDGAQLAGLGDDLGFLFVVLGVQNVVGDALLAQKPR</sequence>
<protein>
    <submittedName>
        <fullName evidence="1">Uncharacterized protein</fullName>
    </submittedName>
</protein>
<proteinExistence type="predicted"/>
<organism evidence="1">
    <name type="scientific">bioreactor metagenome</name>
    <dbReference type="NCBI Taxonomy" id="1076179"/>
    <lineage>
        <taxon>unclassified sequences</taxon>
        <taxon>metagenomes</taxon>
        <taxon>ecological metagenomes</taxon>
    </lineage>
</organism>
<reference evidence="1" key="1">
    <citation type="submission" date="2019-08" db="EMBL/GenBank/DDBJ databases">
        <authorList>
            <person name="Kucharzyk K."/>
            <person name="Murdoch R.W."/>
            <person name="Higgins S."/>
            <person name="Loffler F."/>
        </authorList>
    </citation>
    <scope>NUCLEOTIDE SEQUENCE</scope>
</reference>
<dbReference type="AlphaFoldDB" id="A0A645CJK7"/>
<comment type="caution">
    <text evidence="1">The sequence shown here is derived from an EMBL/GenBank/DDBJ whole genome shotgun (WGS) entry which is preliminary data.</text>
</comment>
<gene>
    <name evidence="1" type="ORF">SDC9_124103</name>
</gene>